<feature type="transmembrane region" description="Helical" evidence="6">
    <location>
        <begin position="257"/>
        <end position="282"/>
    </location>
</feature>
<dbReference type="EMBL" id="JBHRUH010000031">
    <property type="protein sequence ID" value="MFC3292999.1"/>
    <property type="molecule type" value="Genomic_DNA"/>
</dbReference>
<feature type="transmembrane region" description="Helical" evidence="6">
    <location>
        <begin position="142"/>
        <end position="168"/>
    </location>
</feature>
<keyword evidence="4 6" id="KW-1133">Transmembrane helix</keyword>
<feature type="transmembrane region" description="Helical" evidence="6">
    <location>
        <begin position="101"/>
        <end position="121"/>
    </location>
</feature>
<evidence type="ECO:0000256" key="3">
    <source>
        <dbReference type="ARBA" id="ARBA00022692"/>
    </source>
</evidence>
<sequence length="302" mass="33304">MRDNAPRNRRLSKILPHLARFALRVLRMFFHNRGILLAGGVGYSVLLSVVPLFAVLCVLLTHIVNEQQLLAIISVQARHLAPAHADILLEAVRTLLDSRDVVGLVGTLVLLFFSSFAFRMLEDSISLIFHQPEDPAKRRFWVSALLPYAFMVMLGAGLLALALLVILANAFNALIIALFGIELHSAQLATALLNLFSFLGMFLLFSAIYKVMPVIRIGYYRALVGGFVAALLWEVVRLGLVYYFANISLVNAVYGSLATIVVLLLSLEIGSIILLLGAQVIAELERSAKAGLPWYLDPSRPR</sequence>
<dbReference type="RefSeq" id="WP_019018299.1">
    <property type="nucleotide sequence ID" value="NZ_BMXD01000001.1"/>
</dbReference>
<proteinExistence type="predicted"/>
<feature type="transmembrane region" description="Helical" evidence="6">
    <location>
        <begin position="223"/>
        <end position="245"/>
    </location>
</feature>
<evidence type="ECO:0000313" key="7">
    <source>
        <dbReference type="EMBL" id="MFC3292999.1"/>
    </source>
</evidence>
<name>A0ABV7M2K4_9GAMM</name>
<dbReference type="PANTHER" id="PTHR30213:SF0">
    <property type="entry name" value="UPF0761 MEMBRANE PROTEIN YIHY"/>
    <property type="match status" value="1"/>
</dbReference>
<gene>
    <name evidence="7" type="ORF">ACFOEI_13135</name>
</gene>
<reference evidence="8" key="1">
    <citation type="journal article" date="2019" name="Int. J. Syst. Evol. Microbiol.">
        <title>The Global Catalogue of Microorganisms (GCM) 10K type strain sequencing project: providing services to taxonomists for standard genome sequencing and annotation.</title>
        <authorList>
            <consortium name="The Broad Institute Genomics Platform"/>
            <consortium name="The Broad Institute Genome Sequencing Center for Infectious Disease"/>
            <person name="Wu L."/>
            <person name="Ma J."/>
        </authorList>
    </citation>
    <scope>NUCLEOTIDE SEQUENCE [LARGE SCALE GENOMIC DNA]</scope>
    <source>
        <strain evidence="8">KCTC 12847</strain>
    </source>
</reference>
<keyword evidence="3 6" id="KW-0812">Transmembrane</keyword>
<evidence type="ECO:0000256" key="5">
    <source>
        <dbReference type="ARBA" id="ARBA00023136"/>
    </source>
</evidence>
<comment type="caution">
    <text evidence="7">The sequence shown here is derived from an EMBL/GenBank/DDBJ whole genome shotgun (WGS) entry which is preliminary data.</text>
</comment>
<dbReference type="Pfam" id="PF03631">
    <property type="entry name" value="Virul_fac_BrkB"/>
    <property type="match status" value="1"/>
</dbReference>
<feature type="transmembrane region" description="Helical" evidence="6">
    <location>
        <begin position="188"/>
        <end position="211"/>
    </location>
</feature>
<organism evidence="7 8">
    <name type="scientific">Modicisalibacter luteus</name>
    <dbReference type="NCBI Taxonomy" id="453962"/>
    <lineage>
        <taxon>Bacteria</taxon>
        <taxon>Pseudomonadati</taxon>
        <taxon>Pseudomonadota</taxon>
        <taxon>Gammaproteobacteria</taxon>
        <taxon>Oceanospirillales</taxon>
        <taxon>Halomonadaceae</taxon>
        <taxon>Modicisalibacter</taxon>
    </lineage>
</organism>
<evidence type="ECO:0000256" key="4">
    <source>
        <dbReference type="ARBA" id="ARBA00022989"/>
    </source>
</evidence>
<evidence type="ECO:0000256" key="2">
    <source>
        <dbReference type="ARBA" id="ARBA00022475"/>
    </source>
</evidence>
<evidence type="ECO:0000256" key="6">
    <source>
        <dbReference type="SAM" id="Phobius"/>
    </source>
</evidence>
<protein>
    <submittedName>
        <fullName evidence="7">YihY/virulence factor BrkB family protein</fullName>
    </submittedName>
</protein>
<dbReference type="PIRSF" id="PIRSF035875">
    <property type="entry name" value="RNase_BN"/>
    <property type="match status" value="1"/>
</dbReference>
<comment type="subcellular location">
    <subcellularLocation>
        <location evidence="1">Cell membrane</location>
        <topology evidence="1">Multi-pass membrane protein</topology>
    </subcellularLocation>
</comment>
<accession>A0ABV7M2K4</accession>
<feature type="transmembrane region" description="Helical" evidence="6">
    <location>
        <begin position="34"/>
        <end position="61"/>
    </location>
</feature>
<dbReference type="Proteomes" id="UP001595640">
    <property type="component" value="Unassembled WGS sequence"/>
</dbReference>
<evidence type="ECO:0000313" key="8">
    <source>
        <dbReference type="Proteomes" id="UP001595640"/>
    </source>
</evidence>
<keyword evidence="5 6" id="KW-0472">Membrane</keyword>
<keyword evidence="2" id="KW-1003">Cell membrane</keyword>
<dbReference type="InterPro" id="IPR017039">
    <property type="entry name" value="Virul_fac_BrkB"/>
</dbReference>
<evidence type="ECO:0000256" key="1">
    <source>
        <dbReference type="ARBA" id="ARBA00004651"/>
    </source>
</evidence>
<dbReference type="NCBIfam" id="TIGR00765">
    <property type="entry name" value="yihY_not_rbn"/>
    <property type="match status" value="1"/>
</dbReference>
<dbReference type="PANTHER" id="PTHR30213">
    <property type="entry name" value="INNER MEMBRANE PROTEIN YHJD"/>
    <property type="match status" value="1"/>
</dbReference>
<keyword evidence="8" id="KW-1185">Reference proteome</keyword>